<dbReference type="InterPro" id="IPR025705">
    <property type="entry name" value="Beta_hexosaminidase_sua/sub"/>
</dbReference>
<dbReference type="EMBL" id="JBHUHY010000002">
    <property type="protein sequence ID" value="MFD2185834.1"/>
    <property type="molecule type" value="Genomic_DNA"/>
</dbReference>
<dbReference type="PANTHER" id="PTHR22600:SF21">
    <property type="entry name" value="BETA-HEXOSAMINIDASE A"/>
    <property type="match status" value="1"/>
</dbReference>
<evidence type="ECO:0000259" key="5">
    <source>
        <dbReference type="Pfam" id="PF00728"/>
    </source>
</evidence>
<comment type="similarity">
    <text evidence="1">Belongs to the glycosyl hydrolase 20 family.</text>
</comment>
<keyword evidence="8" id="KW-1185">Reference proteome</keyword>
<dbReference type="Pfam" id="PF00728">
    <property type="entry name" value="Glyco_hydro_20"/>
    <property type="match status" value="1"/>
</dbReference>
<dbReference type="SUPFAM" id="SSF51445">
    <property type="entry name" value="(Trans)glycosidases"/>
    <property type="match status" value="1"/>
</dbReference>
<evidence type="ECO:0000256" key="4">
    <source>
        <dbReference type="ARBA" id="ARBA00023295"/>
    </source>
</evidence>
<dbReference type="CDD" id="cd06570">
    <property type="entry name" value="GH20_chitobiase-like_1"/>
    <property type="match status" value="1"/>
</dbReference>
<dbReference type="SUPFAM" id="SSF55545">
    <property type="entry name" value="beta-N-acetylhexosaminidase-like domain"/>
    <property type="match status" value="1"/>
</dbReference>
<gene>
    <name evidence="7" type="ORF">ACFSJT_03455</name>
</gene>
<dbReference type="Gene3D" id="3.30.379.10">
    <property type="entry name" value="Chitobiase/beta-hexosaminidase domain 2-like"/>
    <property type="match status" value="1"/>
</dbReference>
<dbReference type="InterPro" id="IPR029018">
    <property type="entry name" value="Hex-like_dom2"/>
</dbReference>
<dbReference type="InterPro" id="IPR029019">
    <property type="entry name" value="HEX_eukaryotic_N"/>
</dbReference>
<proteinExistence type="inferred from homology"/>
<dbReference type="InterPro" id="IPR017853">
    <property type="entry name" value="GH"/>
</dbReference>
<evidence type="ECO:0000256" key="2">
    <source>
        <dbReference type="ARBA" id="ARBA00022801"/>
    </source>
</evidence>
<dbReference type="RefSeq" id="WP_378318802.1">
    <property type="nucleotide sequence ID" value="NZ_JBHUHY010000002.1"/>
</dbReference>
<evidence type="ECO:0000256" key="3">
    <source>
        <dbReference type="ARBA" id="ARBA00023180"/>
    </source>
</evidence>
<name>A0ABW5ASB9_9FLAO</name>
<organism evidence="7 8">
    <name type="scientific">Aquimarina celericrescens</name>
    <dbReference type="NCBI Taxonomy" id="1964542"/>
    <lineage>
        <taxon>Bacteria</taxon>
        <taxon>Pseudomonadati</taxon>
        <taxon>Bacteroidota</taxon>
        <taxon>Flavobacteriia</taxon>
        <taxon>Flavobacteriales</taxon>
        <taxon>Flavobacteriaceae</taxon>
        <taxon>Aquimarina</taxon>
    </lineage>
</organism>
<dbReference type="InterPro" id="IPR015883">
    <property type="entry name" value="Glyco_hydro_20_cat"/>
</dbReference>
<evidence type="ECO:0000313" key="8">
    <source>
        <dbReference type="Proteomes" id="UP001597344"/>
    </source>
</evidence>
<evidence type="ECO:0000256" key="1">
    <source>
        <dbReference type="ARBA" id="ARBA00006285"/>
    </source>
</evidence>
<dbReference type="PANTHER" id="PTHR22600">
    <property type="entry name" value="BETA-HEXOSAMINIDASE"/>
    <property type="match status" value="1"/>
</dbReference>
<feature type="domain" description="Glycoside hydrolase family 20 catalytic" evidence="5">
    <location>
        <begin position="164"/>
        <end position="481"/>
    </location>
</feature>
<evidence type="ECO:0000259" key="6">
    <source>
        <dbReference type="Pfam" id="PF14845"/>
    </source>
</evidence>
<dbReference type="Gene3D" id="3.20.20.80">
    <property type="entry name" value="Glycosidases"/>
    <property type="match status" value="1"/>
</dbReference>
<reference evidence="8" key="1">
    <citation type="journal article" date="2019" name="Int. J. Syst. Evol. Microbiol.">
        <title>The Global Catalogue of Microorganisms (GCM) 10K type strain sequencing project: providing services to taxonomists for standard genome sequencing and annotation.</title>
        <authorList>
            <consortium name="The Broad Institute Genomics Platform"/>
            <consortium name="The Broad Institute Genome Sequencing Center for Infectious Disease"/>
            <person name="Wu L."/>
            <person name="Ma J."/>
        </authorList>
    </citation>
    <scope>NUCLEOTIDE SEQUENCE [LARGE SCALE GENOMIC DNA]</scope>
    <source>
        <strain evidence="8">DT92</strain>
    </source>
</reference>
<feature type="domain" description="Beta-hexosaminidase eukaryotic type N-terminal" evidence="6">
    <location>
        <begin position="30"/>
        <end position="143"/>
    </location>
</feature>
<accession>A0ABW5ASB9</accession>
<sequence length="687" mass="79410">MRRIFFILLFSLFIIQLGFGQYKDKDLSNLMPLPKKIELYDGKFIIDKDFVVSIQNNSSKRIEKAVTRFVRKLSNETGVFFKHGFPVKQKDHISPFKIAYKREGKLKLFEDESYILNVSSKNIELSAPTDIGVLRGLETLLQLVRSNAEHFYVPSINIIDSPRYPWRGLMIDVARHFQPLDVIKRNLDAMAAVKLNVFHWHLTDDQGFRVESKTYPKLHELGSDGQYYTHEQIREVIQYASDRGIRVLPEFDVPGHATAILTAYPEIASKDTTYQIERNAGIFHPTLDPTNEKTYELLSSLFEEMASLFPDEYFHIGGDENEGKHWDENQKIKKFKEQHGMKTNHELQTHFNIRLQKILKEYNKKIVGWEEIMSPEIEKSAIIHSWRGVNEGLPAGESLIQAIKLGYQTILSNGYYVDLMLPVEDHYLVDPHPKGVNLTKEQEKMILGGEVTMWSELVTPVTIDSRIWPRTAAVAERFWSPREVTDIESMNVRLENVSLQLEKLGITHIRNKEVILRNITKSNDIRAILALSKVCEPLKKYTRNKGGMEYQTYAPFTLFADACTSDAKDAKAFGKLVSQLIEQPNDKKIRIQLNQYLQRWSLLSSNLDDFDNPIINQIKPMAENLSKISYILNYYVKNNKITSAQLEVLDKYIEMAKVPVVDVELVLVPSFEKLIKHLKKQEKVMNK</sequence>
<dbReference type="Proteomes" id="UP001597344">
    <property type="component" value="Unassembled WGS sequence"/>
</dbReference>
<dbReference type="Pfam" id="PF14845">
    <property type="entry name" value="Glycohydro_20b2"/>
    <property type="match status" value="1"/>
</dbReference>
<comment type="caution">
    <text evidence="7">The sequence shown here is derived from an EMBL/GenBank/DDBJ whole genome shotgun (WGS) entry which is preliminary data.</text>
</comment>
<evidence type="ECO:0000313" key="7">
    <source>
        <dbReference type="EMBL" id="MFD2185834.1"/>
    </source>
</evidence>
<keyword evidence="3" id="KW-0325">Glycoprotein</keyword>
<dbReference type="PRINTS" id="PR00738">
    <property type="entry name" value="GLHYDRLASE20"/>
</dbReference>
<keyword evidence="2" id="KW-0378">Hydrolase</keyword>
<protein>
    <submittedName>
        <fullName evidence="7">Beta-N-acetylhexosaminidase</fullName>
    </submittedName>
</protein>
<keyword evidence="4" id="KW-0326">Glycosidase</keyword>